<feature type="region of interest" description="Disordered" evidence="1">
    <location>
        <begin position="47"/>
        <end position="67"/>
    </location>
</feature>
<accession>A0A2P2LMD9</accession>
<feature type="compositionally biased region" description="Low complexity" evidence="1">
    <location>
        <begin position="53"/>
        <end position="67"/>
    </location>
</feature>
<evidence type="ECO:0000256" key="1">
    <source>
        <dbReference type="SAM" id="MobiDB-lite"/>
    </source>
</evidence>
<name>A0A2P2LMD9_RHIMU</name>
<evidence type="ECO:0000313" key="2">
    <source>
        <dbReference type="EMBL" id="MBX19130.1"/>
    </source>
</evidence>
<organism evidence="2">
    <name type="scientific">Rhizophora mucronata</name>
    <name type="common">Asiatic mangrove</name>
    <dbReference type="NCBI Taxonomy" id="61149"/>
    <lineage>
        <taxon>Eukaryota</taxon>
        <taxon>Viridiplantae</taxon>
        <taxon>Streptophyta</taxon>
        <taxon>Embryophyta</taxon>
        <taxon>Tracheophyta</taxon>
        <taxon>Spermatophyta</taxon>
        <taxon>Magnoliopsida</taxon>
        <taxon>eudicotyledons</taxon>
        <taxon>Gunneridae</taxon>
        <taxon>Pentapetalae</taxon>
        <taxon>rosids</taxon>
        <taxon>fabids</taxon>
        <taxon>Malpighiales</taxon>
        <taxon>Rhizophoraceae</taxon>
        <taxon>Rhizophora</taxon>
    </lineage>
</organism>
<protein>
    <submittedName>
        <fullName evidence="2">Uncharacterized protein</fullName>
    </submittedName>
</protein>
<sequence length="67" mass="7131">MRAVLSSNPIPFDPILLPYHSPGLSISRPSSSNALLNPIRSSLADNSSKAEISPSPFSNPFSILKPV</sequence>
<dbReference type="AlphaFoldDB" id="A0A2P2LMD9"/>
<proteinExistence type="predicted"/>
<reference evidence="2" key="1">
    <citation type="submission" date="2018-02" db="EMBL/GenBank/DDBJ databases">
        <title>Rhizophora mucronata_Transcriptome.</title>
        <authorList>
            <person name="Meera S.P."/>
            <person name="Sreeshan A."/>
            <person name="Augustine A."/>
        </authorList>
    </citation>
    <scope>NUCLEOTIDE SEQUENCE</scope>
    <source>
        <tissue evidence="2">Leaf</tissue>
    </source>
</reference>
<dbReference type="EMBL" id="GGEC01038646">
    <property type="protein sequence ID" value="MBX19130.1"/>
    <property type="molecule type" value="Transcribed_RNA"/>
</dbReference>